<dbReference type="PANTHER" id="PTHR23028:SF53">
    <property type="entry name" value="ACYL_TRANSF_3 DOMAIN-CONTAINING PROTEIN"/>
    <property type="match status" value="1"/>
</dbReference>
<feature type="domain" description="Acyltransferase 3" evidence="3">
    <location>
        <begin position="1"/>
        <end position="346"/>
    </location>
</feature>
<protein>
    <submittedName>
        <fullName evidence="4">Acyltransferase family protein</fullName>
        <ecNumber evidence="4">2.3.-.-</ecNumber>
    </submittedName>
</protein>
<keyword evidence="5" id="KW-1185">Reference proteome</keyword>
<organism evidence="4 5">
    <name type="scientific">Streptomyces vulcanius</name>
    <dbReference type="NCBI Taxonomy" id="1441876"/>
    <lineage>
        <taxon>Bacteria</taxon>
        <taxon>Bacillati</taxon>
        <taxon>Actinomycetota</taxon>
        <taxon>Actinomycetes</taxon>
        <taxon>Kitasatosporales</taxon>
        <taxon>Streptomycetaceae</taxon>
        <taxon>Streptomyces</taxon>
    </lineage>
</organism>
<evidence type="ECO:0000256" key="2">
    <source>
        <dbReference type="SAM" id="Phobius"/>
    </source>
</evidence>
<comment type="caution">
    <text evidence="4">The sequence shown here is derived from an EMBL/GenBank/DDBJ whole genome shotgun (WGS) entry which is preliminary data.</text>
</comment>
<dbReference type="Proteomes" id="UP001595839">
    <property type="component" value="Unassembled WGS sequence"/>
</dbReference>
<keyword evidence="2" id="KW-0812">Transmembrane</keyword>
<accession>A0ABV9AJ12</accession>
<dbReference type="Pfam" id="PF01757">
    <property type="entry name" value="Acyl_transf_3"/>
    <property type="match status" value="1"/>
</dbReference>
<keyword evidence="4" id="KW-0808">Transferase</keyword>
<dbReference type="GO" id="GO:0016746">
    <property type="term" value="F:acyltransferase activity"/>
    <property type="evidence" value="ECO:0007669"/>
    <property type="project" value="UniProtKB-KW"/>
</dbReference>
<feature type="transmembrane region" description="Helical" evidence="2">
    <location>
        <begin position="242"/>
        <end position="265"/>
    </location>
</feature>
<feature type="region of interest" description="Disordered" evidence="1">
    <location>
        <begin position="360"/>
        <end position="392"/>
    </location>
</feature>
<feature type="transmembrane region" description="Helical" evidence="2">
    <location>
        <begin position="286"/>
        <end position="306"/>
    </location>
</feature>
<name>A0ABV9AJ12_9ACTN</name>
<feature type="transmembrane region" description="Helical" evidence="2">
    <location>
        <begin position="326"/>
        <end position="348"/>
    </location>
</feature>
<dbReference type="InterPro" id="IPR002656">
    <property type="entry name" value="Acyl_transf_3_dom"/>
</dbReference>
<evidence type="ECO:0000256" key="1">
    <source>
        <dbReference type="SAM" id="MobiDB-lite"/>
    </source>
</evidence>
<proteinExistence type="predicted"/>
<evidence type="ECO:0000313" key="5">
    <source>
        <dbReference type="Proteomes" id="UP001595839"/>
    </source>
</evidence>
<feature type="transmembrane region" description="Helical" evidence="2">
    <location>
        <begin position="182"/>
        <end position="209"/>
    </location>
</feature>
<gene>
    <name evidence="4" type="ORF">ACFPIH_06685</name>
</gene>
<sequence length="392" mass="43195">MRWFATFGVFLSHVNILLPLPHTRGLFSLGESGVSLFFILSGFVLAWNWTAADTAKAFYGRRFARVWPLLFVAVAIPTLFAATSEGGPAVSHLLLISFSAVVLIQAWVPGWILLGASPVTWSLSCEAFFYGVFPGAMRRLHDAKARSLVLLVCLSVAVLWAVRISLWFAYPPTRHVTSLDGYGPAVFLIYSPISRIPQFLIGMAVAIAVRRGWRAVSVRTAFLALLVPLVTLWLLRGQTFRSAVLFDGVDTAVTPFFALLIAALARRDLEGGRSFLRARSMVRLGQWSYAFYLFQFTVLLPVAVAANPGKDVADFFTDPVAPSTDYIGYALLALAITLAVSAFFYRFLEHPLERRIRHRLSPSPARASGNGDAPAQRPPVSGNTARQRRFDA</sequence>
<reference evidence="5" key="1">
    <citation type="journal article" date="2019" name="Int. J. Syst. Evol. Microbiol.">
        <title>The Global Catalogue of Microorganisms (GCM) 10K type strain sequencing project: providing services to taxonomists for standard genome sequencing and annotation.</title>
        <authorList>
            <consortium name="The Broad Institute Genomics Platform"/>
            <consortium name="The Broad Institute Genome Sequencing Center for Infectious Disease"/>
            <person name="Wu L."/>
            <person name="Ma J."/>
        </authorList>
    </citation>
    <scope>NUCLEOTIDE SEQUENCE [LARGE SCALE GENOMIC DNA]</scope>
    <source>
        <strain evidence="5">CGMCC 4.7177</strain>
    </source>
</reference>
<feature type="transmembrane region" description="Helical" evidence="2">
    <location>
        <begin position="64"/>
        <end position="83"/>
    </location>
</feature>
<dbReference type="PANTHER" id="PTHR23028">
    <property type="entry name" value="ACETYLTRANSFERASE"/>
    <property type="match status" value="1"/>
</dbReference>
<feature type="transmembrane region" description="Helical" evidence="2">
    <location>
        <begin position="148"/>
        <end position="170"/>
    </location>
</feature>
<keyword evidence="2" id="KW-0472">Membrane</keyword>
<feature type="transmembrane region" description="Helical" evidence="2">
    <location>
        <begin position="35"/>
        <end position="52"/>
    </location>
</feature>
<keyword evidence="4" id="KW-0012">Acyltransferase</keyword>
<dbReference type="EMBL" id="JBHSFK010000003">
    <property type="protein sequence ID" value="MFC4499212.1"/>
    <property type="molecule type" value="Genomic_DNA"/>
</dbReference>
<dbReference type="EC" id="2.3.-.-" evidence="4"/>
<dbReference type="InterPro" id="IPR050879">
    <property type="entry name" value="Acyltransferase_3"/>
</dbReference>
<keyword evidence="2" id="KW-1133">Transmembrane helix</keyword>
<feature type="transmembrane region" description="Helical" evidence="2">
    <location>
        <begin position="89"/>
        <end position="114"/>
    </location>
</feature>
<dbReference type="RefSeq" id="WP_381182204.1">
    <property type="nucleotide sequence ID" value="NZ_JBHSFK010000003.1"/>
</dbReference>
<evidence type="ECO:0000259" key="3">
    <source>
        <dbReference type="Pfam" id="PF01757"/>
    </source>
</evidence>
<feature type="transmembrane region" description="Helical" evidence="2">
    <location>
        <begin position="216"/>
        <end position="236"/>
    </location>
</feature>
<evidence type="ECO:0000313" key="4">
    <source>
        <dbReference type="EMBL" id="MFC4499212.1"/>
    </source>
</evidence>